<proteinExistence type="predicted"/>
<keyword evidence="4" id="KW-1185">Reference proteome</keyword>
<name>A0A6J8B1W9_MYTCO</name>
<dbReference type="PANTHER" id="PTHR31594:SF16">
    <property type="entry name" value="SI:CH211-281L24.3"/>
    <property type="match status" value="1"/>
</dbReference>
<evidence type="ECO:0000259" key="2">
    <source>
        <dbReference type="Pfam" id="PF24674"/>
    </source>
</evidence>
<feature type="domain" description="SNTX MACPF/CDC-like" evidence="2">
    <location>
        <begin position="18"/>
        <end position="178"/>
    </location>
</feature>
<dbReference type="AlphaFoldDB" id="A0A6J8B1W9"/>
<evidence type="ECO:0000313" key="3">
    <source>
        <dbReference type="EMBL" id="CAC5377493.1"/>
    </source>
</evidence>
<sequence length="463" mass="54383">MKRFWKKCVNSCMNMDEKEIPALGRPFDLGMLYDCRTNNLLTDRRIWDEKNIKLHSVSHPQPQCDFDFTADDTISAKTAFLDINADLKLSLLCGWVQVHGSAKYLENHRKYTRQSRVTFKYRCRTHFKELLIREIMSERQINPRILSSENATHVVAGILYGTDAILVFDRTTTDEEDELEIQRKLEAMVKCLPTASIKSNTDERKNKLLDNIEFTYHGDIPLDSEPSSFEENIKAFKTFPSKIGHKGENCVPMNVFLYPLCKITNKTLTLTKPLEVTLVNQIEERLEKVQFLKMKCNDLYARPTCEYDERYRQKVREMQTIIEQSEQKFKSQLSQNVTGLISMDLIKRNVWNFLEEYDKSPFSHEKLDNNLSELRTVINVLDTCVRTIPSSFKDIHLNPLKDIKHQFSHVNGQFQLPPIEHFFEELRKDDSLTTAQRKQGLRNNIFSMRKRIKDDRGIFKRKH</sequence>
<dbReference type="Pfam" id="PF24674">
    <property type="entry name" value="MACPF_SNTX"/>
    <property type="match status" value="1"/>
</dbReference>
<dbReference type="Pfam" id="PF21109">
    <property type="entry name" value="Stonustoxin_helical"/>
    <property type="match status" value="1"/>
</dbReference>
<dbReference type="InterPro" id="IPR048997">
    <property type="entry name" value="Stonustoxin-like_helical"/>
</dbReference>
<dbReference type="Proteomes" id="UP000507470">
    <property type="component" value="Unassembled WGS sequence"/>
</dbReference>
<evidence type="ECO:0000313" key="4">
    <source>
        <dbReference type="Proteomes" id="UP000507470"/>
    </source>
</evidence>
<accession>A0A6J8B1W9</accession>
<dbReference type="OrthoDB" id="8954335at2759"/>
<protein>
    <submittedName>
        <fullName evidence="3">Uncharacterized protein</fullName>
    </submittedName>
</protein>
<organism evidence="3 4">
    <name type="scientific">Mytilus coruscus</name>
    <name type="common">Sea mussel</name>
    <dbReference type="NCBI Taxonomy" id="42192"/>
    <lineage>
        <taxon>Eukaryota</taxon>
        <taxon>Metazoa</taxon>
        <taxon>Spiralia</taxon>
        <taxon>Lophotrochozoa</taxon>
        <taxon>Mollusca</taxon>
        <taxon>Bivalvia</taxon>
        <taxon>Autobranchia</taxon>
        <taxon>Pteriomorphia</taxon>
        <taxon>Mytilida</taxon>
        <taxon>Mytiloidea</taxon>
        <taxon>Mytilidae</taxon>
        <taxon>Mytilinae</taxon>
        <taxon>Mytilus</taxon>
    </lineage>
</organism>
<dbReference type="PANTHER" id="PTHR31594">
    <property type="entry name" value="AIG1-TYPE G DOMAIN-CONTAINING PROTEIN"/>
    <property type="match status" value="1"/>
</dbReference>
<dbReference type="InterPro" id="IPR052090">
    <property type="entry name" value="Cytolytic_pore-forming_toxin"/>
</dbReference>
<dbReference type="InterPro" id="IPR056072">
    <property type="entry name" value="SNTX_MACPF/CDC-like_dom"/>
</dbReference>
<dbReference type="EMBL" id="CACVKT020002377">
    <property type="protein sequence ID" value="CAC5377493.1"/>
    <property type="molecule type" value="Genomic_DNA"/>
</dbReference>
<reference evidence="3 4" key="1">
    <citation type="submission" date="2020-06" db="EMBL/GenBank/DDBJ databases">
        <authorList>
            <person name="Li R."/>
            <person name="Bekaert M."/>
        </authorList>
    </citation>
    <scope>NUCLEOTIDE SEQUENCE [LARGE SCALE GENOMIC DNA]</scope>
    <source>
        <strain evidence="4">wild</strain>
    </source>
</reference>
<gene>
    <name evidence="3" type="ORF">MCOR_13804</name>
</gene>
<evidence type="ECO:0000259" key="1">
    <source>
        <dbReference type="Pfam" id="PF21109"/>
    </source>
</evidence>
<feature type="domain" description="Stonustoxin-like helical" evidence="1">
    <location>
        <begin position="286"/>
        <end position="373"/>
    </location>
</feature>